<name>A0AA36H7F0_CYLNA</name>
<dbReference type="Proteomes" id="UP001176961">
    <property type="component" value="Unassembled WGS sequence"/>
</dbReference>
<reference evidence="1" key="1">
    <citation type="submission" date="2023-07" db="EMBL/GenBank/DDBJ databases">
        <authorList>
            <consortium name="CYATHOMIX"/>
        </authorList>
    </citation>
    <scope>NUCLEOTIDE SEQUENCE</scope>
    <source>
        <strain evidence="1">N/A</strain>
    </source>
</reference>
<comment type="caution">
    <text evidence="1">The sequence shown here is derived from an EMBL/GenBank/DDBJ whole genome shotgun (WGS) entry which is preliminary data.</text>
</comment>
<evidence type="ECO:0000313" key="1">
    <source>
        <dbReference type="EMBL" id="CAJ0605342.1"/>
    </source>
</evidence>
<keyword evidence="2" id="KW-1185">Reference proteome</keyword>
<organism evidence="1 2">
    <name type="scientific">Cylicocyclus nassatus</name>
    <name type="common">Nematode worm</name>
    <dbReference type="NCBI Taxonomy" id="53992"/>
    <lineage>
        <taxon>Eukaryota</taxon>
        <taxon>Metazoa</taxon>
        <taxon>Ecdysozoa</taxon>
        <taxon>Nematoda</taxon>
        <taxon>Chromadorea</taxon>
        <taxon>Rhabditida</taxon>
        <taxon>Rhabditina</taxon>
        <taxon>Rhabditomorpha</taxon>
        <taxon>Strongyloidea</taxon>
        <taxon>Strongylidae</taxon>
        <taxon>Cylicocyclus</taxon>
    </lineage>
</organism>
<gene>
    <name evidence="1" type="ORF">CYNAS_LOCUS17325</name>
</gene>
<proteinExistence type="predicted"/>
<protein>
    <submittedName>
        <fullName evidence="1">Uncharacterized protein</fullName>
    </submittedName>
</protein>
<sequence length="87" mass="10161">MLITNNEVDANDNSEYGLFIVNALSKALEGAKLYQYLTRKFQMFFIYCNRLVVDGFSYQMVIYCSHRPPIPKPSIKLKSFDVVLSWR</sequence>
<dbReference type="EMBL" id="CATQJL010000316">
    <property type="protein sequence ID" value="CAJ0605342.1"/>
    <property type="molecule type" value="Genomic_DNA"/>
</dbReference>
<dbReference type="AlphaFoldDB" id="A0AA36H7F0"/>
<accession>A0AA36H7F0</accession>
<evidence type="ECO:0000313" key="2">
    <source>
        <dbReference type="Proteomes" id="UP001176961"/>
    </source>
</evidence>